<evidence type="ECO:0000256" key="2">
    <source>
        <dbReference type="SAM" id="SignalP"/>
    </source>
</evidence>
<evidence type="ECO:0000256" key="1">
    <source>
        <dbReference type="SAM" id="MobiDB-lite"/>
    </source>
</evidence>
<feature type="signal peptide" evidence="2">
    <location>
        <begin position="1"/>
        <end position="19"/>
    </location>
</feature>
<organism evidence="3 4">
    <name type="scientific">Ginsengibacter hankyongi</name>
    <dbReference type="NCBI Taxonomy" id="2607284"/>
    <lineage>
        <taxon>Bacteria</taxon>
        <taxon>Pseudomonadati</taxon>
        <taxon>Bacteroidota</taxon>
        <taxon>Chitinophagia</taxon>
        <taxon>Chitinophagales</taxon>
        <taxon>Chitinophagaceae</taxon>
        <taxon>Ginsengibacter</taxon>
    </lineage>
</organism>
<comment type="caution">
    <text evidence="3">The sequence shown here is derived from an EMBL/GenBank/DDBJ whole genome shotgun (WGS) entry which is preliminary data.</text>
</comment>
<dbReference type="AlphaFoldDB" id="A0A5J5ILV9"/>
<evidence type="ECO:0000313" key="3">
    <source>
        <dbReference type="EMBL" id="KAA9042106.1"/>
    </source>
</evidence>
<dbReference type="EMBL" id="VYQF01000001">
    <property type="protein sequence ID" value="KAA9042106.1"/>
    <property type="molecule type" value="Genomic_DNA"/>
</dbReference>
<accession>A0A5J5ILV9</accession>
<keyword evidence="2" id="KW-0732">Signal</keyword>
<gene>
    <name evidence="3" type="ORF">FW778_08835</name>
</gene>
<name>A0A5J5ILV9_9BACT</name>
<evidence type="ECO:0000313" key="4">
    <source>
        <dbReference type="Proteomes" id="UP000326903"/>
    </source>
</evidence>
<reference evidence="3 4" key="1">
    <citation type="submission" date="2019-09" db="EMBL/GenBank/DDBJ databases">
        <title>Draft genome sequence of Ginsengibacter sp. BR5-29.</title>
        <authorList>
            <person name="Im W.-T."/>
        </authorList>
    </citation>
    <scope>NUCLEOTIDE SEQUENCE [LARGE SCALE GENOMIC DNA]</scope>
    <source>
        <strain evidence="3 4">BR5-29</strain>
    </source>
</reference>
<proteinExistence type="predicted"/>
<dbReference type="Proteomes" id="UP000326903">
    <property type="component" value="Unassembled WGS sequence"/>
</dbReference>
<protein>
    <recommendedName>
        <fullName evidence="5">Pentapeptide MXKDX repeat protein</fullName>
    </recommendedName>
</protein>
<evidence type="ECO:0008006" key="5">
    <source>
        <dbReference type="Google" id="ProtNLM"/>
    </source>
</evidence>
<keyword evidence="4" id="KW-1185">Reference proteome</keyword>
<dbReference type="RefSeq" id="WP_150414235.1">
    <property type="nucleotide sequence ID" value="NZ_VYQF01000001.1"/>
</dbReference>
<feature type="compositionally biased region" description="Basic and acidic residues" evidence="1">
    <location>
        <begin position="25"/>
        <end position="88"/>
    </location>
</feature>
<feature type="region of interest" description="Disordered" evidence="1">
    <location>
        <begin position="20"/>
        <end position="106"/>
    </location>
</feature>
<sequence>MKKVILTLLVAIFAAGAFAQTTTPKTDKKQDMKDLRKDDREVRHDKRLRNYELKHGDKAEAKAETKDIKADRKDMAGDVKDLKHDGVKHPMKRANNQIHRQNARHH</sequence>
<feature type="chain" id="PRO_5023821254" description="Pentapeptide MXKDX repeat protein" evidence="2">
    <location>
        <begin position="20"/>
        <end position="106"/>
    </location>
</feature>